<dbReference type="Proteomes" id="UP001271007">
    <property type="component" value="Unassembled WGS sequence"/>
</dbReference>
<dbReference type="InterPro" id="IPR032675">
    <property type="entry name" value="LRR_dom_sf"/>
</dbReference>
<evidence type="ECO:0000313" key="3">
    <source>
        <dbReference type="Proteomes" id="UP001271007"/>
    </source>
</evidence>
<feature type="region of interest" description="Disordered" evidence="1">
    <location>
        <begin position="1"/>
        <end position="49"/>
    </location>
</feature>
<protein>
    <submittedName>
        <fullName evidence="2">Uncharacterized protein</fullName>
    </submittedName>
</protein>
<gene>
    <name evidence="2" type="ORF">LTR09_000221</name>
</gene>
<accession>A0AAJ0GJ77</accession>
<evidence type="ECO:0000313" key="2">
    <source>
        <dbReference type="EMBL" id="KAK3058656.1"/>
    </source>
</evidence>
<feature type="compositionally biased region" description="Acidic residues" evidence="1">
    <location>
        <begin position="16"/>
        <end position="45"/>
    </location>
</feature>
<evidence type="ECO:0000256" key="1">
    <source>
        <dbReference type="SAM" id="MobiDB-lite"/>
    </source>
</evidence>
<dbReference type="SUPFAM" id="SSF52047">
    <property type="entry name" value="RNI-like"/>
    <property type="match status" value="1"/>
</dbReference>
<comment type="caution">
    <text evidence="2">The sequence shown here is derived from an EMBL/GenBank/DDBJ whole genome shotgun (WGS) entry which is preliminary data.</text>
</comment>
<proteinExistence type="predicted"/>
<name>A0AAJ0GJ77_9PEZI</name>
<reference evidence="2" key="1">
    <citation type="submission" date="2023-04" db="EMBL/GenBank/DDBJ databases">
        <title>Black Yeasts Isolated from many extreme environments.</title>
        <authorList>
            <person name="Coleine C."/>
            <person name="Stajich J.E."/>
            <person name="Selbmann L."/>
        </authorList>
    </citation>
    <scope>NUCLEOTIDE SEQUENCE</scope>
    <source>
        <strain evidence="2">CCFEE 5312</strain>
    </source>
</reference>
<sequence>MTPCGNTRVASKDVLSESDDEFDEGLQDEDLLGVDDEYDEGLDDDTLLRSEERSPLERLPEELLCLILDNLLMDKLDECCGRSKSTSGSIRSVPLVHRLQDHIGYCILHPLRLCAGSGVPDLKNLRLACRDYTYLPRVLRALFESVRLAPDVERLKRQQRTDITKFKPYFRRVLFDPEMSRSHDTSSALSSVQLAWTKILRQLSGITIFHVGQFDDEYMGTILASLSAAQAQIEHLYLNNNTEGKVPLTTRIQLERAHITNLRTLVFNSVDATPNVHHMYVGRQRDAAVMDRLLQQCGDSIRHIAFGDICFVDWLRPSDAIPNFPNLEELYIGVNGRFDFSAFAAFLRTGCPALKKLTLNKSDQEQELGGWSQLWHAIRDHPIRMQLEFQDLRCKGSAFSFSHFTGEESRQHDPGMRNDTWRDLVHSLAIYLSGLGEWTDELKFFEAEPEPDTDAIEEEDWEPTDGWMDDLI</sequence>
<organism evidence="2 3">
    <name type="scientific">Extremus antarcticus</name>
    <dbReference type="NCBI Taxonomy" id="702011"/>
    <lineage>
        <taxon>Eukaryota</taxon>
        <taxon>Fungi</taxon>
        <taxon>Dikarya</taxon>
        <taxon>Ascomycota</taxon>
        <taxon>Pezizomycotina</taxon>
        <taxon>Dothideomycetes</taxon>
        <taxon>Dothideomycetidae</taxon>
        <taxon>Mycosphaerellales</taxon>
        <taxon>Extremaceae</taxon>
        <taxon>Extremus</taxon>
    </lineage>
</organism>
<dbReference type="Gene3D" id="3.80.10.10">
    <property type="entry name" value="Ribonuclease Inhibitor"/>
    <property type="match status" value="1"/>
</dbReference>
<dbReference type="EMBL" id="JAWDJX010000001">
    <property type="protein sequence ID" value="KAK3058656.1"/>
    <property type="molecule type" value="Genomic_DNA"/>
</dbReference>
<dbReference type="AlphaFoldDB" id="A0AAJ0GJ77"/>
<keyword evidence="3" id="KW-1185">Reference proteome</keyword>